<proteinExistence type="predicted"/>
<organism evidence="1 2">
    <name type="scientific">Brachionus plicatilis</name>
    <name type="common">Marine rotifer</name>
    <name type="synonym">Brachionus muelleri</name>
    <dbReference type="NCBI Taxonomy" id="10195"/>
    <lineage>
        <taxon>Eukaryota</taxon>
        <taxon>Metazoa</taxon>
        <taxon>Spiralia</taxon>
        <taxon>Gnathifera</taxon>
        <taxon>Rotifera</taxon>
        <taxon>Eurotatoria</taxon>
        <taxon>Monogononta</taxon>
        <taxon>Pseudotrocha</taxon>
        <taxon>Ploima</taxon>
        <taxon>Brachionidae</taxon>
        <taxon>Brachionus</taxon>
    </lineage>
</organism>
<comment type="caution">
    <text evidence="1">The sequence shown here is derived from an EMBL/GenBank/DDBJ whole genome shotgun (WGS) entry which is preliminary data.</text>
</comment>
<gene>
    <name evidence="1" type="ORF">BpHYR1_013251</name>
</gene>
<accession>A0A3M7S0U6</accession>
<sequence length="82" mass="9478">MSRRETALKARKVLEKYKNCNDIESGESDEEINNEIESENEDNADKIRICKENKSNIICTFCTKPICGVCLHEQKVQIFLII</sequence>
<dbReference type="AlphaFoldDB" id="A0A3M7S0U6"/>
<reference evidence="1 2" key="1">
    <citation type="journal article" date="2018" name="Sci. Rep.">
        <title>Genomic signatures of local adaptation to the degree of environmental predictability in rotifers.</title>
        <authorList>
            <person name="Franch-Gras L."/>
            <person name="Hahn C."/>
            <person name="Garcia-Roger E.M."/>
            <person name="Carmona M.J."/>
            <person name="Serra M."/>
            <person name="Gomez A."/>
        </authorList>
    </citation>
    <scope>NUCLEOTIDE SEQUENCE [LARGE SCALE GENOMIC DNA]</scope>
    <source>
        <strain evidence="1">HYR1</strain>
    </source>
</reference>
<dbReference type="EMBL" id="REGN01002230">
    <property type="protein sequence ID" value="RNA29414.1"/>
    <property type="molecule type" value="Genomic_DNA"/>
</dbReference>
<evidence type="ECO:0000313" key="1">
    <source>
        <dbReference type="EMBL" id="RNA29414.1"/>
    </source>
</evidence>
<dbReference type="Proteomes" id="UP000276133">
    <property type="component" value="Unassembled WGS sequence"/>
</dbReference>
<name>A0A3M7S0U6_BRAPC</name>
<evidence type="ECO:0000313" key="2">
    <source>
        <dbReference type="Proteomes" id="UP000276133"/>
    </source>
</evidence>
<protein>
    <submittedName>
        <fullName evidence="1">Uncharacterized protein</fullName>
    </submittedName>
</protein>
<keyword evidence="2" id="KW-1185">Reference proteome</keyword>